<accession>A0A401U6F1</accession>
<keyword evidence="7 8" id="KW-0670">Pyruvate</keyword>
<evidence type="ECO:0000313" key="10">
    <source>
        <dbReference type="EMBL" id="GCC50376.1"/>
    </source>
</evidence>
<dbReference type="InterPro" id="IPR050642">
    <property type="entry name" value="PDH_E1_Alpha_Subunit"/>
</dbReference>
<sequence length="334" mass="37538">MNTKITIENKTSPVDQETAKKLLYQMMFIRRFEEKSAELYTKEKIRGFLHLYVGEEAVAVGIMHALNPGDNLLCTYREHGQALVRGLDPGVIMAEMYGKQEGCCKGRGGSMHLFDVSRKFFGGNAIVAGHLPMAVGMALADKKMKNNQITCCFFGEGAVAEGEFHEAFNLASLWQVPILFVCENNLYAMGTAIRYSHAQTNLELKAAGYNISAGSVDGMDLLAVIQASQHAVEIIQQTGKPYFLVCNTYRFRAHSMFDAELYREKQEVEVWKKRDPIPAFSKLLLEHQLVTEQAIKELEKKIDMEIQQAVDFAEAGTWEPIDQLTNFVYSNSII</sequence>
<dbReference type="AlphaFoldDB" id="A0A401U6F1"/>
<dbReference type="EC" id="1.2.4.1" evidence="3 8"/>
<comment type="cofactor">
    <cofactor evidence="1 8">
        <name>thiamine diphosphate</name>
        <dbReference type="ChEBI" id="CHEBI:58937"/>
    </cofactor>
</comment>
<keyword evidence="11" id="KW-1185">Reference proteome</keyword>
<dbReference type="EMBL" id="BHXQ01000001">
    <property type="protein sequence ID" value="GCC50376.1"/>
    <property type="molecule type" value="Genomic_DNA"/>
</dbReference>
<evidence type="ECO:0000256" key="7">
    <source>
        <dbReference type="ARBA" id="ARBA00023317"/>
    </source>
</evidence>
<dbReference type="Pfam" id="PF00676">
    <property type="entry name" value="E1_dh"/>
    <property type="match status" value="1"/>
</dbReference>
<reference evidence="10 11" key="1">
    <citation type="submission" date="2018-11" db="EMBL/GenBank/DDBJ databases">
        <title>Chryseotalea sanarue gen. nov., sp., nov., a member of the family Cytophagaceae, isolated from a brackish lake in Hamamatsu Japan.</title>
        <authorList>
            <person name="Maejima Y."/>
            <person name="Iino T."/>
            <person name="Muraguchi Y."/>
            <person name="Fukuda K."/>
            <person name="Ohkuma M."/>
            <person name="Moriuchi R."/>
            <person name="Dohra H."/>
            <person name="Kimbara K."/>
            <person name="Shintani M."/>
        </authorList>
    </citation>
    <scope>NUCLEOTIDE SEQUENCE [LARGE SCALE GENOMIC DNA]</scope>
    <source>
        <strain evidence="10 11">Ys</strain>
    </source>
</reference>
<dbReference type="RefSeq" id="WP_127121017.1">
    <property type="nucleotide sequence ID" value="NZ_BHXQ01000001.1"/>
</dbReference>
<evidence type="ECO:0000256" key="2">
    <source>
        <dbReference type="ARBA" id="ARBA00011870"/>
    </source>
</evidence>
<gene>
    <name evidence="8" type="primary">pdhA</name>
    <name evidence="10" type="ORF">SanaruYs_05910</name>
</gene>
<dbReference type="NCBIfam" id="TIGR03182">
    <property type="entry name" value="PDH_E1_alph_y"/>
    <property type="match status" value="1"/>
</dbReference>
<dbReference type="InterPro" id="IPR029061">
    <property type="entry name" value="THDP-binding"/>
</dbReference>
<dbReference type="GO" id="GO:0006086">
    <property type="term" value="P:pyruvate decarboxylation to acetyl-CoA"/>
    <property type="evidence" value="ECO:0007669"/>
    <property type="project" value="InterPro"/>
</dbReference>
<evidence type="ECO:0000256" key="1">
    <source>
        <dbReference type="ARBA" id="ARBA00001964"/>
    </source>
</evidence>
<dbReference type="Gene3D" id="3.40.50.970">
    <property type="match status" value="1"/>
</dbReference>
<dbReference type="SUPFAM" id="SSF52518">
    <property type="entry name" value="Thiamin diphosphate-binding fold (THDP-binding)"/>
    <property type="match status" value="1"/>
</dbReference>
<comment type="caution">
    <text evidence="10">The sequence shown here is derived from an EMBL/GenBank/DDBJ whole genome shotgun (WGS) entry which is preliminary data.</text>
</comment>
<protein>
    <recommendedName>
        <fullName evidence="4 8">Pyruvate dehydrogenase E1 component subunit alpha</fullName>
        <ecNumber evidence="3 8">1.2.4.1</ecNumber>
    </recommendedName>
</protein>
<keyword evidence="5 8" id="KW-0560">Oxidoreductase</keyword>
<proteinExistence type="predicted"/>
<evidence type="ECO:0000313" key="11">
    <source>
        <dbReference type="Proteomes" id="UP000288227"/>
    </source>
</evidence>
<evidence type="ECO:0000256" key="5">
    <source>
        <dbReference type="ARBA" id="ARBA00023002"/>
    </source>
</evidence>
<organism evidence="10 11">
    <name type="scientific">Chryseotalea sanaruensis</name>
    <dbReference type="NCBI Taxonomy" id="2482724"/>
    <lineage>
        <taxon>Bacteria</taxon>
        <taxon>Pseudomonadati</taxon>
        <taxon>Bacteroidota</taxon>
        <taxon>Cytophagia</taxon>
        <taxon>Cytophagales</taxon>
        <taxon>Chryseotaleaceae</taxon>
        <taxon>Chryseotalea</taxon>
    </lineage>
</organism>
<evidence type="ECO:0000256" key="4">
    <source>
        <dbReference type="ARBA" id="ARBA00014159"/>
    </source>
</evidence>
<dbReference type="Proteomes" id="UP000288227">
    <property type="component" value="Unassembled WGS sequence"/>
</dbReference>
<dbReference type="OrthoDB" id="9766715at2"/>
<dbReference type="GO" id="GO:0004739">
    <property type="term" value="F:pyruvate dehydrogenase (acetyl-transferring) activity"/>
    <property type="evidence" value="ECO:0007669"/>
    <property type="project" value="UniProtKB-UniRule"/>
</dbReference>
<dbReference type="PANTHER" id="PTHR11516:SF60">
    <property type="entry name" value="PYRUVATE DEHYDROGENASE E1 COMPONENT SUBUNIT ALPHA"/>
    <property type="match status" value="1"/>
</dbReference>
<name>A0A401U6F1_9BACT</name>
<dbReference type="CDD" id="cd02000">
    <property type="entry name" value="TPP_E1_PDC_ADC_BCADC"/>
    <property type="match status" value="1"/>
</dbReference>
<dbReference type="PANTHER" id="PTHR11516">
    <property type="entry name" value="PYRUVATE DEHYDROGENASE E1 COMPONENT, ALPHA SUBUNIT BACTERIAL AND ORGANELLAR"/>
    <property type="match status" value="1"/>
</dbReference>
<comment type="subunit">
    <text evidence="2 8">Heterodimer of an alpha and a beta chain.</text>
</comment>
<comment type="function">
    <text evidence="8">The pyruvate dehydrogenase complex catalyzes the overall conversion of pyruvate to acetyl-CoA and CO(2).</text>
</comment>
<dbReference type="InterPro" id="IPR001017">
    <property type="entry name" value="DH_E1"/>
</dbReference>
<evidence type="ECO:0000259" key="9">
    <source>
        <dbReference type="Pfam" id="PF00676"/>
    </source>
</evidence>
<comment type="catalytic activity">
    <reaction evidence="8">
        <text>N(6)-[(R)-lipoyl]-L-lysyl-[protein] + pyruvate + H(+) = N(6)-[(R)-S(8)-acetyldihydrolipoyl]-L-lysyl-[protein] + CO2</text>
        <dbReference type="Rhea" id="RHEA:19189"/>
        <dbReference type="Rhea" id="RHEA-COMP:10474"/>
        <dbReference type="Rhea" id="RHEA-COMP:10478"/>
        <dbReference type="ChEBI" id="CHEBI:15361"/>
        <dbReference type="ChEBI" id="CHEBI:15378"/>
        <dbReference type="ChEBI" id="CHEBI:16526"/>
        <dbReference type="ChEBI" id="CHEBI:83099"/>
        <dbReference type="ChEBI" id="CHEBI:83111"/>
        <dbReference type="EC" id="1.2.4.1"/>
    </reaction>
</comment>
<feature type="domain" description="Dehydrogenase E1 component" evidence="9">
    <location>
        <begin position="24"/>
        <end position="315"/>
    </location>
</feature>
<dbReference type="InterPro" id="IPR017597">
    <property type="entry name" value="Pyrv_DH_E1_asu_subgrp-y"/>
</dbReference>
<evidence type="ECO:0000256" key="6">
    <source>
        <dbReference type="ARBA" id="ARBA00023052"/>
    </source>
</evidence>
<evidence type="ECO:0000256" key="8">
    <source>
        <dbReference type="RuleBase" id="RU361139"/>
    </source>
</evidence>
<evidence type="ECO:0000256" key="3">
    <source>
        <dbReference type="ARBA" id="ARBA00012281"/>
    </source>
</evidence>
<keyword evidence="6 8" id="KW-0786">Thiamine pyrophosphate</keyword>